<sequence>MKFSEYKYERPSFEKVQLEFQRLVQSIGDSKSADDALAAVRDINDLRAEFETQQQIAYIRNTMDTEDELYKAEQEFYDDITPMYEGLINSYYFALAGSKFANELKAHLGEQLLNLANLKTRIFSDCVIEDMKMENKLCTQYTKLLSSAKIEFEGQINTLSQMRYHQMSLDRDVRKKANSARYSFFEKNKEEFDSIYTQLVEVRSGIAERLGYQSFTGLAYDRMGRTDYGPLDVAKLRESVKKHIVPLCTRLRQLQKKRLNLKELKYYDESVQFKDGNAKLIAGEKEMLRLGISMYEGISKEAGSFFRNMVQNGLMDLLSKQGKSPGGYCTYIPKYNTPFIFSNFNGTIDDIDVLTHEAGHAFQMHMSKDFNIAEYSFPTLDACEIHSMSMEFLTWPWMDMFFGEDADKYRLGHISEAVLFLPYGALVDEFQHVVYENPGMSESERNDVWRRLEREYLPHRDYDGNEFLESGTYWYQQGHIFKNPFYYIDYVLAGICAIQFLKRFRGDRESAWIDYEKLCRIGGSMSFMDIVKSAGLDSPFEEEAVKMAAQTAQEIIYSYCEI</sequence>
<evidence type="ECO:0000256" key="6">
    <source>
        <dbReference type="RuleBase" id="RU003435"/>
    </source>
</evidence>
<name>A0A069RPR6_PEPLI</name>
<dbReference type="GO" id="GO:0046872">
    <property type="term" value="F:metal ion binding"/>
    <property type="evidence" value="ECO:0007669"/>
    <property type="project" value="UniProtKB-UniRule"/>
</dbReference>
<comment type="cofactor">
    <cofactor evidence="6">
        <name>Zn(2+)</name>
        <dbReference type="ChEBI" id="CHEBI:29105"/>
    </cofactor>
    <text evidence="6">Binds 1 zinc ion.</text>
</comment>
<gene>
    <name evidence="8" type="ORF">CLIT_5c01640</name>
</gene>
<accession>A0A069RPR6</accession>
<proteinExistence type="inferred from homology"/>
<dbReference type="OrthoDB" id="9762795at2"/>
<keyword evidence="2 6" id="KW-0479">Metal-binding</keyword>
<dbReference type="AlphaFoldDB" id="A0A069RPR6"/>
<comment type="caution">
    <text evidence="8">The sequence shown here is derived from an EMBL/GenBank/DDBJ whole genome shotgun (WGS) entry which is preliminary data.</text>
</comment>
<comment type="similarity">
    <text evidence="6">Belongs to the peptidase M3 family.</text>
</comment>
<dbReference type="Pfam" id="PF01432">
    <property type="entry name" value="Peptidase_M3"/>
    <property type="match status" value="1"/>
</dbReference>
<dbReference type="GO" id="GO:0004222">
    <property type="term" value="F:metalloendopeptidase activity"/>
    <property type="evidence" value="ECO:0007669"/>
    <property type="project" value="InterPro"/>
</dbReference>
<dbReference type="MEROPS" id="M03.010"/>
<organism evidence="8 9">
    <name type="scientific">Peptoclostridium litorale DSM 5388</name>
    <dbReference type="NCBI Taxonomy" id="1121324"/>
    <lineage>
        <taxon>Bacteria</taxon>
        <taxon>Bacillati</taxon>
        <taxon>Bacillota</taxon>
        <taxon>Clostridia</taxon>
        <taxon>Peptostreptococcales</taxon>
        <taxon>Peptoclostridiaceae</taxon>
        <taxon>Peptoclostridium</taxon>
    </lineage>
</organism>
<evidence type="ECO:0000256" key="3">
    <source>
        <dbReference type="ARBA" id="ARBA00022801"/>
    </source>
</evidence>
<dbReference type="EMBL" id="JJMM01000005">
    <property type="protein sequence ID" value="KDR96152.1"/>
    <property type="molecule type" value="Genomic_DNA"/>
</dbReference>
<evidence type="ECO:0000256" key="5">
    <source>
        <dbReference type="ARBA" id="ARBA00023049"/>
    </source>
</evidence>
<evidence type="ECO:0000256" key="2">
    <source>
        <dbReference type="ARBA" id="ARBA00022723"/>
    </source>
</evidence>
<keyword evidence="5 6" id="KW-0482">Metalloprotease</keyword>
<dbReference type="GO" id="GO:0006508">
    <property type="term" value="P:proteolysis"/>
    <property type="evidence" value="ECO:0007669"/>
    <property type="project" value="UniProtKB-KW"/>
</dbReference>
<dbReference type="RefSeq" id="WP_038262822.1">
    <property type="nucleotide sequence ID" value="NZ_FSRH01000007.1"/>
</dbReference>
<evidence type="ECO:0000313" key="8">
    <source>
        <dbReference type="EMBL" id="KDR96152.1"/>
    </source>
</evidence>
<evidence type="ECO:0000256" key="1">
    <source>
        <dbReference type="ARBA" id="ARBA00022670"/>
    </source>
</evidence>
<reference evidence="8 9" key="1">
    <citation type="submission" date="2014-03" db="EMBL/GenBank/DDBJ databases">
        <title>Genome sequence of Clostridium litorale W6, DSM 5388.</title>
        <authorList>
            <person name="Poehlein A."/>
            <person name="Jagirdar A."/>
            <person name="Khonsari B."/>
            <person name="Chibani C.M."/>
            <person name="Gutierrez Gutierrez D.A."/>
            <person name="Davydova E."/>
            <person name="Alghaithi H.S."/>
            <person name="Nair K.P."/>
            <person name="Dhamotharan K."/>
            <person name="Chandran L."/>
            <person name="G W."/>
            <person name="Daniel R."/>
        </authorList>
    </citation>
    <scope>NUCLEOTIDE SEQUENCE [LARGE SCALE GENOMIC DNA]</scope>
    <source>
        <strain evidence="8 9">W6</strain>
    </source>
</reference>
<keyword evidence="3 6" id="KW-0378">Hydrolase</keyword>
<keyword evidence="9" id="KW-1185">Reference proteome</keyword>
<evidence type="ECO:0000313" key="9">
    <source>
        <dbReference type="Proteomes" id="UP000027946"/>
    </source>
</evidence>
<dbReference type="InterPro" id="IPR001567">
    <property type="entry name" value="Pept_M3A_M3B_dom"/>
</dbReference>
<feature type="domain" description="Peptidase M3A/M3B catalytic" evidence="7">
    <location>
        <begin position="168"/>
        <end position="545"/>
    </location>
</feature>
<dbReference type="SUPFAM" id="SSF55486">
    <property type="entry name" value="Metalloproteases ('zincins'), catalytic domain"/>
    <property type="match status" value="1"/>
</dbReference>
<keyword evidence="1 6" id="KW-0645">Protease</keyword>
<dbReference type="InterPro" id="IPR011976">
    <property type="entry name" value="Pept_M3B_oligopep-rel"/>
</dbReference>
<dbReference type="STRING" id="1121324.CLIT_5c01640"/>
<protein>
    <submittedName>
        <fullName evidence="8">Oligoendopeptidase, M3 family</fullName>
    </submittedName>
</protein>
<dbReference type="eggNOG" id="COG1164">
    <property type="taxonomic scope" value="Bacteria"/>
</dbReference>
<dbReference type="Gene3D" id="1.10.1370.30">
    <property type="match status" value="1"/>
</dbReference>
<keyword evidence="4 6" id="KW-0862">Zinc</keyword>
<dbReference type="CDD" id="cd09606">
    <property type="entry name" value="M3B_PepF"/>
    <property type="match status" value="1"/>
</dbReference>
<evidence type="ECO:0000256" key="4">
    <source>
        <dbReference type="ARBA" id="ARBA00022833"/>
    </source>
</evidence>
<dbReference type="NCBIfam" id="TIGR02289">
    <property type="entry name" value="M3_not_pepF"/>
    <property type="match status" value="1"/>
</dbReference>
<dbReference type="Proteomes" id="UP000027946">
    <property type="component" value="Unassembled WGS sequence"/>
</dbReference>
<evidence type="ECO:0000259" key="7">
    <source>
        <dbReference type="Pfam" id="PF01432"/>
    </source>
</evidence>